<dbReference type="InterPro" id="IPR015500">
    <property type="entry name" value="Peptidase_S8_subtilisin-rel"/>
</dbReference>
<dbReference type="Proteomes" id="UP000325787">
    <property type="component" value="Chromosome"/>
</dbReference>
<dbReference type="InterPro" id="IPR050131">
    <property type="entry name" value="Peptidase_S8_subtilisin-like"/>
</dbReference>
<dbReference type="PROSITE" id="PS00138">
    <property type="entry name" value="SUBTILASE_SER"/>
    <property type="match status" value="1"/>
</dbReference>
<evidence type="ECO:0000256" key="5">
    <source>
        <dbReference type="PROSITE-ProRule" id="PRU01240"/>
    </source>
</evidence>
<keyword evidence="4 5" id="KW-0720">Serine protease</keyword>
<evidence type="ECO:0000256" key="1">
    <source>
        <dbReference type="ARBA" id="ARBA00011073"/>
    </source>
</evidence>
<dbReference type="InterPro" id="IPR000209">
    <property type="entry name" value="Peptidase_S8/S53_dom"/>
</dbReference>
<feature type="domain" description="Peptidase S8/S53" evidence="6">
    <location>
        <begin position="144"/>
        <end position="374"/>
    </location>
</feature>
<sequence length="402" mass="43794">MSQPVDRSELYRQAFEQAIREHKEFRLHPERGREFVYVAREILTIPQDTDRVARKLAQNNIGNERGKDFAGMTRLLLPPANAEDVPRIVRLLRDPAQWPGERTPVVQPHHVVFGHGGNMHGHPGQPPRAADPIADPAVEREGLGKGVTVGILDTGISRTASADHPRWLRDAFLPRPDEVDAAYAHDDVFALEGGHGTFVAGVVRQAAPGARFDPERALSPVGLGTEEEFAQALSSFDEPRVQVVNISLGCFTLDDVAPEPVRRAVERLPEDVVVVASAGNQGTARPSWPAALPRVTAVAALAQERDGTLSPACYSNHGHWVDACAVGNRTSTFLKGRWVLPGQPEEVYDRFAYWLGTSFAAPHVAGRIAATMTESAVTAAQARDQLIAGQPEFFPGYGVYVE</sequence>
<dbReference type="RefSeq" id="WP_033428099.1">
    <property type="nucleotide sequence ID" value="NZ_CP034550.1"/>
</dbReference>
<keyword evidence="3 5" id="KW-0378">Hydrolase</keyword>
<proteinExistence type="inferred from homology"/>
<organism evidence="7 8">
    <name type="scientific">Saccharothrix syringae</name>
    <name type="common">Nocardiopsis syringae</name>
    <dbReference type="NCBI Taxonomy" id="103733"/>
    <lineage>
        <taxon>Bacteria</taxon>
        <taxon>Bacillati</taxon>
        <taxon>Actinomycetota</taxon>
        <taxon>Actinomycetes</taxon>
        <taxon>Pseudonocardiales</taxon>
        <taxon>Pseudonocardiaceae</taxon>
        <taxon>Saccharothrix</taxon>
    </lineage>
</organism>
<dbReference type="OrthoDB" id="5177045at2"/>
<dbReference type="Gene3D" id="3.40.50.200">
    <property type="entry name" value="Peptidase S8/S53 domain"/>
    <property type="match status" value="1"/>
</dbReference>
<keyword evidence="8" id="KW-1185">Reference proteome</keyword>
<feature type="active site" description="Charge relay system" evidence="5">
    <location>
        <position position="153"/>
    </location>
</feature>
<dbReference type="SUPFAM" id="SSF52743">
    <property type="entry name" value="Subtilisin-like"/>
    <property type="match status" value="1"/>
</dbReference>
<dbReference type="EMBL" id="CP034550">
    <property type="protein sequence ID" value="QFZ22305.1"/>
    <property type="molecule type" value="Genomic_DNA"/>
</dbReference>
<evidence type="ECO:0000313" key="7">
    <source>
        <dbReference type="EMBL" id="QFZ22305.1"/>
    </source>
</evidence>
<name>A0A5Q0H8R0_SACSY</name>
<dbReference type="KEGG" id="ssyi:EKG83_37155"/>
<evidence type="ECO:0000256" key="2">
    <source>
        <dbReference type="ARBA" id="ARBA00022670"/>
    </source>
</evidence>
<dbReference type="InterPro" id="IPR036852">
    <property type="entry name" value="Peptidase_S8/S53_dom_sf"/>
</dbReference>
<evidence type="ECO:0000313" key="8">
    <source>
        <dbReference type="Proteomes" id="UP000325787"/>
    </source>
</evidence>
<accession>A0A5Q0H8R0</accession>
<protein>
    <submittedName>
        <fullName evidence="7">Peptidase S8/S53 subtilisin kexin sedolisin</fullName>
    </submittedName>
</protein>
<dbReference type="PROSITE" id="PS51892">
    <property type="entry name" value="SUBTILASE"/>
    <property type="match status" value="1"/>
</dbReference>
<reference evidence="8" key="1">
    <citation type="journal article" date="2021" name="Curr. Microbiol.">
        <title>Complete genome of nocamycin-producing strain Saccharothrix syringae NRRL B-16468 reveals the biosynthetic potential for secondary metabolites.</title>
        <authorList>
            <person name="Mo X."/>
            <person name="Yang S."/>
        </authorList>
    </citation>
    <scope>NUCLEOTIDE SEQUENCE [LARGE SCALE GENOMIC DNA]</scope>
    <source>
        <strain evidence="8">ATCC 51364 / DSM 43886 / JCM 6844 / KCTC 9398 / NBRC 14523 / NRRL B-16468 / INA 2240</strain>
    </source>
</reference>
<feature type="active site" description="Charge relay system" evidence="5">
    <location>
        <position position="358"/>
    </location>
</feature>
<dbReference type="PANTHER" id="PTHR43806:SF11">
    <property type="entry name" value="CEREVISIN-RELATED"/>
    <property type="match status" value="1"/>
</dbReference>
<keyword evidence="2 5" id="KW-0645">Protease</keyword>
<dbReference type="PRINTS" id="PR00723">
    <property type="entry name" value="SUBTILISIN"/>
</dbReference>
<evidence type="ECO:0000256" key="3">
    <source>
        <dbReference type="ARBA" id="ARBA00022801"/>
    </source>
</evidence>
<dbReference type="Pfam" id="PF00082">
    <property type="entry name" value="Peptidase_S8"/>
    <property type="match status" value="1"/>
</dbReference>
<feature type="active site" description="Charge relay system" evidence="5">
    <location>
        <position position="195"/>
    </location>
</feature>
<comment type="similarity">
    <text evidence="1 5">Belongs to the peptidase S8 family.</text>
</comment>
<dbReference type="GO" id="GO:0004252">
    <property type="term" value="F:serine-type endopeptidase activity"/>
    <property type="evidence" value="ECO:0007669"/>
    <property type="project" value="UniProtKB-UniRule"/>
</dbReference>
<dbReference type="GO" id="GO:0006508">
    <property type="term" value="P:proteolysis"/>
    <property type="evidence" value="ECO:0007669"/>
    <property type="project" value="UniProtKB-KW"/>
</dbReference>
<evidence type="ECO:0000259" key="6">
    <source>
        <dbReference type="Pfam" id="PF00082"/>
    </source>
</evidence>
<evidence type="ECO:0000256" key="4">
    <source>
        <dbReference type="ARBA" id="ARBA00022825"/>
    </source>
</evidence>
<dbReference type="AlphaFoldDB" id="A0A5Q0H8R0"/>
<dbReference type="InterPro" id="IPR023828">
    <property type="entry name" value="Peptidase_S8_Ser-AS"/>
</dbReference>
<gene>
    <name evidence="7" type="ORF">EKG83_37155</name>
</gene>
<dbReference type="PANTHER" id="PTHR43806">
    <property type="entry name" value="PEPTIDASE S8"/>
    <property type="match status" value="1"/>
</dbReference>